<dbReference type="Gene3D" id="2.80.10.50">
    <property type="match status" value="1"/>
</dbReference>
<evidence type="ECO:0008006" key="4">
    <source>
        <dbReference type="Google" id="ProtNLM"/>
    </source>
</evidence>
<reference evidence="3" key="1">
    <citation type="journal article" date="2014" name="Proc. Natl. Acad. Sci. U.S.A.">
        <title>Extensive sampling of basidiomycete genomes demonstrates inadequacy of the white-rot/brown-rot paradigm for wood decay fungi.</title>
        <authorList>
            <person name="Riley R."/>
            <person name="Salamov A.A."/>
            <person name="Brown D.W."/>
            <person name="Nagy L.G."/>
            <person name="Floudas D."/>
            <person name="Held B.W."/>
            <person name="Levasseur A."/>
            <person name="Lombard V."/>
            <person name="Morin E."/>
            <person name="Otillar R."/>
            <person name="Lindquist E.A."/>
            <person name="Sun H."/>
            <person name="LaButti K.M."/>
            <person name="Schmutz J."/>
            <person name="Jabbour D."/>
            <person name="Luo H."/>
            <person name="Baker S.E."/>
            <person name="Pisabarro A.G."/>
            <person name="Walton J.D."/>
            <person name="Blanchette R.A."/>
            <person name="Henrissat B."/>
            <person name="Martin F."/>
            <person name="Cullen D."/>
            <person name="Hibbett D.S."/>
            <person name="Grigoriev I.V."/>
        </authorList>
    </citation>
    <scope>NUCLEOTIDE SEQUENCE [LARGE SCALE GENOMIC DNA]</scope>
    <source>
        <strain evidence="3">CBS 339.88</strain>
    </source>
</reference>
<dbReference type="InterPro" id="IPR035992">
    <property type="entry name" value="Ricin_B-like_lectins"/>
</dbReference>
<feature type="chain" id="PRO_5001645537" description="Ricin B lectin domain-containing protein" evidence="1">
    <location>
        <begin position="23"/>
        <end position="263"/>
    </location>
</feature>
<name>A0A067S3A2_GALM3</name>
<keyword evidence="3" id="KW-1185">Reference proteome</keyword>
<organism evidence="2 3">
    <name type="scientific">Galerina marginata (strain CBS 339.88)</name>
    <dbReference type="NCBI Taxonomy" id="685588"/>
    <lineage>
        <taxon>Eukaryota</taxon>
        <taxon>Fungi</taxon>
        <taxon>Dikarya</taxon>
        <taxon>Basidiomycota</taxon>
        <taxon>Agaricomycotina</taxon>
        <taxon>Agaricomycetes</taxon>
        <taxon>Agaricomycetidae</taxon>
        <taxon>Agaricales</taxon>
        <taxon>Agaricineae</taxon>
        <taxon>Strophariaceae</taxon>
        <taxon>Galerina</taxon>
    </lineage>
</organism>
<keyword evidence="1" id="KW-0732">Signal</keyword>
<evidence type="ECO:0000313" key="2">
    <source>
        <dbReference type="EMBL" id="KDR65315.1"/>
    </source>
</evidence>
<proteinExistence type="predicted"/>
<evidence type="ECO:0000313" key="3">
    <source>
        <dbReference type="Proteomes" id="UP000027222"/>
    </source>
</evidence>
<dbReference type="HOGENOM" id="CLU_1057857_0_0_1"/>
<dbReference type="Proteomes" id="UP000027222">
    <property type="component" value="Unassembled WGS sequence"/>
</dbReference>
<sequence>MAGGFSSLLSVLTFALSVTSLAAPPNPFVMGEGGVNIVGFVNINNYQGRGLNLANPSRVSSGTAAIAFTPDFSSSNNQQWQFVSTGSSGQFTIKNGIAPWQLSFPAAPNGNPGGGQTVVSSSAPAIFNVTVTNPPNVQIIDHVNGLALTAWPQTSGVDSSPVIMKLFKITFEDVIPALAPQQVWTVIAAPSPASNAPHFAFKTASRFDDRRENRSRGASPLARIWVIKYYTGAQIHTKINRRDFAWDLSQNSTGTLDGWGHLI</sequence>
<gene>
    <name evidence="2" type="ORF">GALMADRAFT_217608</name>
</gene>
<dbReference type="SUPFAM" id="SSF50370">
    <property type="entry name" value="Ricin B-like lectins"/>
    <property type="match status" value="1"/>
</dbReference>
<evidence type="ECO:0000256" key="1">
    <source>
        <dbReference type="SAM" id="SignalP"/>
    </source>
</evidence>
<dbReference type="AlphaFoldDB" id="A0A067S3A2"/>
<protein>
    <recommendedName>
        <fullName evidence="4">Ricin B lectin domain-containing protein</fullName>
    </recommendedName>
</protein>
<dbReference type="EMBL" id="KL142458">
    <property type="protein sequence ID" value="KDR65315.1"/>
    <property type="molecule type" value="Genomic_DNA"/>
</dbReference>
<feature type="signal peptide" evidence="1">
    <location>
        <begin position="1"/>
        <end position="22"/>
    </location>
</feature>
<accession>A0A067S3A2</accession>